<keyword evidence="2" id="KW-1185">Reference proteome</keyword>
<organism evidence="1 2">
    <name type="scientific">Melastoma candidum</name>
    <dbReference type="NCBI Taxonomy" id="119954"/>
    <lineage>
        <taxon>Eukaryota</taxon>
        <taxon>Viridiplantae</taxon>
        <taxon>Streptophyta</taxon>
        <taxon>Embryophyta</taxon>
        <taxon>Tracheophyta</taxon>
        <taxon>Spermatophyta</taxon>
        <taxon>Magnoliopsida</taxon>
        <taxon>eudicotyledons</taxon>
        <taxon>Gunneridae</taxon>
        <taxon>Pentapetalae</taxon>
        <taxon>rosids</taxon>
        <taxon>malvids</taxon>
        <taxon>Myrtales</taxon>
        <taxon>Melastomataceae</taxon>
        <taxon>Melastomatoideae</taxon>
        <taxon>Melastomateae</taxon>
        <taxon>Melastoma</taxon>
    </lineage>
</organism>
<evidence type="ECO:0000313" key="2">
    <source>
        <dbReference type="Proteomes" id="UP001057402"/>
    </source>
</evidence>
<accession>A0ACB9LIA8</accession>
<sequence>MSQEQQPRRQQPNQGVDPIKYGDVFNVSGELADQPVAPQDAAMMQSAEASIFGQPRTGGPGEAMQAAAAWNERAGLVGRSDISDAAAIQGVAVTETGVPGGRVVTESVAGQVVRQFVEAGPIRQVQGAVVTKVMFGEALEAVAQTVGDKPVDRGDAAAIHVVVQMATGVDTVLPGGITASAQSAAAYNEATLRDEDKIKLAHVLMGAREKLPRDRAVMGDDVGRVAKAEMTPGLKASVHPGGVTASVAAAARLNEGNAR</sequence>
<gene>
    <name evidence="1" type="ORF">MLD38_036187</name>
</gene>
<comment type="caution">
    <text evidence="1">The sequence shown here is derived from an EMBL/GenBank/DDBJ whole genome shotgun (WGS) entry which is preliminary data.</text>
</comment>
<dbReference type="EMBL" id="CM042890">
    <property type="protein sequence ID" value="KAI4311282.1"/>
    <property type="molecule type" value="Genomic_DNA"/>
</dbReference>
<dbReference type="Proteomes" id="UP001057402">
    <property type="component" value="Chromosome 11"/>
</dbReference>
<evidence type="ECO:0000313" key="1">
    <source>
        <dbReference type="EMBL" id="KAI4311282.1"/>
    </source>
</evidence>
<name>A0ACB9LIA8_9MYRT</name>
<proteinExistence type="predicted"/>
<reference evidence="2" key="1">
    <citation type="journal article" date="2023" name="Front. Plant Sci.">
        <title>Chromosomal-level genome assembly of Melastoma candidum provides insights into trichome evolution.</title>
        <authorList>
            <person name="Zhong Y."/>
            <person name="Wu W."/>
            <person name="Sun C."/>
            <person name="Zou P."/>
            <person name="Liu Y."/>
            <person name="Dai S."/>
            <person name="Zhou R."/>
        </authorList>
    </citation>
    <scope>NUCLEOTIDE SEQUENCE [LARGE SCALE GENOMIC DNA]</scope>
</reference>
<protein>
    <submittedName>
        <fullName evidence="1">Uncharacterized protein</fullName>
    </submittedName>
</protein>